<evidence type="ECO:0008006" key="4">
    <source>
        <dbReference type="Google" id="ProtNLM"/>
    </source>
</evidence>
<dbReference type="EMBL" id="FOFD01000001">
    <property type="protein sequence ID" value="SEP93647.1"/>
    <property type="molecule type" value="Genomic_DNA"/>
</dbReference>
<sequence>MRLRTVISGVCLLFTVCVFCVYTRSRLWPGVPGMLVLSLLLISAVNEETLRTRFFLITGLICTVSVTYRLVIVIFPGSLIGMDPDEYAWAIRNVVNTGTIAGSEFSIFYEQTGIMLAFGGVSSILMDIPGREAMAVYAVVLGLLVPLSVVVIARSLWPTHPRIAVYSASIASVATATLKFSGWPIAQSLAVVFWVVFLYLFLRYLGDDWRLSALALCIALPFVFTHKLAPLIAFLATSGVLLGTISMRLRPSKPPLRTSFRPVVIFSLVVAALAYLQWNMSEYFAGVVWHLLRTVSSVGGGESGVVEVTSAEPALNGLTMILYRRGHALALAAIAGIGWLFLLTTQRRPATHLVLGCVTVITGTTALAFVAPGLSFERPLFFAEPLLAIMAGVVLSAIVGSDRLPSSKQLVRIVFLGLLVTQAFAAPAIPDSTHQPRYYLDSNEMQSKQFAGVYGPETVHTDFYLTEERADWTGTQNTKFEPIDRAYLTGSIEGEYILHRSISVRYTPHLLPQARESIWVLRWNPKATLDHEYHRVYDSGSTTHYKY</sequence>
<evidence type="ECO:0000313" key="2">
    <source>
        <dbReference type="EMBL" id="SEP93647.1"/>
    </source>
</evidence>
<protein>
    <recommendedName>
        <fullName evidence="4">Dolichyl-phosphate-mannose-protein mannosyltransferase</fullName>
    </recommendedName>
</protein>
<feature type="transmembrane region" description="Helical" evidence="1">
    <location>
        <begin position="259"/>
        <end position="278"/>
    </location>
</feature>
<organism evidence="2 3">
    <name type="scientific">Natrinema salaciae</name>
    <dbReference type="NCBI Taxonomy" id="1186196"/>
    <lineage>
        <taxon>Archaea</taxon>
        <taxon>Methanobacteriati</taxon>
        <taxon>Methanobacteriota</taxon>
        <taxon>Stenosarchaea group</taxon>
        <taxon>Halobacteria</taxon>
        <taxon>Halobacteriales</taxon>
        <taxon>Natrialbaceae</taxon>
        <taxon>Natrinema</taxon>
    </lineage>
</organism>
<feature type="transmembrane region" description="Helical" evidence="1">
    <location>
        <begin position="54"/>
        <end position="75"/>
    </location>
</feature>
<proteinExistence type="predicted"/>
<keyword evidence="1" id="KW-1133">Transmembrane helix</keyword>
<evidence type="ECO:0000313" key="3">
    <source>
        <dbReference type="Proteomes" id="UP000199114"/>
    </source>
</evidence>
<feature type="transmembrane region" description="Helical" evidence="1">
    <location>
        <begin position="353"/>
        <end position="374"/>
    </location>
</feature>
<feature type="transmembrane region" description="Helical" evidence="1">
    <location>
        <begin position="228"/>
        <end position="247"/>
    </location>
</feature>
<feature type="transmembrane region" description="Helical" evidence="1">
    <location>
        <begin position="107"/>
        <end position="128"/>
    </location>
</feature>
<keyword evidence="3" id="KW-1185">Reference proteome</keyword>
<keyword evidence="1" id="KW-0812">Transmembrane</keyword>
<feature type="transmembrane region" description="Helical" evidence="1">
    <location>
        <begin position="188"/>
        <end position="206"/>
    </location>
</feature>
<dbReference type="STRING" id="1186196.SAMN04489841_0889"/>
<dbReference type="AlphaFoldDB" id="A0A1H9BY11"/>
<reference evidence="3" key="1">
    <citation type="submission" date="2016-10" db="EMBL/GenBank/DDBJ databases">
        <authorList>
            <person name="Varghese N."/>
            <person name="Submissions S."/>
        </authorList>
    </citation>
    <scope>NUCLEOTIDE SEQUENCE [LARGE SCALE GENOMIC DNA]</scope>
    <source>
        <strain evidence="3">DSM 25055</strain>
    </source>
</reference>
<name>A0A1H9BY11_9EURY</name>
<feature type="transmembrane region" description="Helical" evidence="1">
    <location>
        <begin position="326"/>
        <end position="344"/>
    </location>
</feature>
<feature type="transmembrane region" description="Helical" evidence="1">
    <location>
        <begin position="30"/>
        <end position="47"/>
    </location>
</feature>
<evidence type="ECO:0000256" key="1">
    <source>
        <dbReference type="SAM" id="Phobius"/>
    </source>
</evidence>
<feature type="transmembrane region" description="Helical" evidence="1">
    <location>
        <begin position="380"/>
        <end position="398"/>
    </location>
</feature>
<dbReference type="Proteomes" id="UP000199114">
    <property type="component" value="Unassembled WGS sequence"/>
</dbReference>
<gene>
    <name evidence="2" type="ORF">SAMN04489841_0889</name>
</gene>
<accession>A0A1H9BY11</accession>
<feature type="transmembrane region" description="Helical" evidence="1">
    <location>
        <begin position="410"/>
        <end position="429"/>
    </location>
</feature>
<keyword evidence="1" id="KW-0472">Membrane</keyword>
<feature type="transmembrane region" description="Helical" evidence="1">
    <location>
        <begin position="135"/>
        <end position="157"/>
    </location>
</feature>